<feature type="region of interest" description="Disordered" evidence="1">
    <location>
        <begin position="535"/>
        <end position="574"/>
    </location>
</feature>
<evidence type="ECO:0000256" key="1">
    <source>
        <dbReference type="SAM" id="MobiDB-lite"/>
    </source>
</evidence>
<dbReference type="RefSeq" id="XP_069309884.1">
    <property type="nucleotide sequence ID" value="XM_069448601.1"/>
</dbReference>
<feature type="region of interest" description="Disordered" evidence="1">
    <location>
        <begin position="397"/>
        <end position="430"/>
    </location>
</feature>
<protein>
    <submittedName>
        <fullName evidence="2">Uncharacterized protein</fullName>
    </submittedName>
</protein>
<feature type="compositionally biased region" description="Basic and acidic residues" evidence="1">
    <location>
        <begin position="398"/>
        <end position="407"/>
    </location>
</feature>
<gene>
    <name evidence="2" type="ORF">ACET3X_003337</name>
</gene>
<feature type="compositionally biased region" description="Acidic residues" evidence="1">
    <location>
        <begin position="647"/>
        <end position="659"/>
    </location>
</feature>
<keyword evidence="3" id="KW-1185">Reference proteome</keyword>
<sequence length="659" mass="73539">MSTERLDLAAQVVQSLHTGVGSASHAHPSAGSLSSDDAGYQYFESLLANVAFDVELHGLALRSTASPSEMRCPLLRRSESKQQAINHLDVVSCWKGISDAQALELTLWERLFRRCLISQVENDLRRRTIVQLNNVRGGGEDEKALLSLLRALPGKQSRLIEVNLPNLIHDMIGAFYNDYSSQNAARNFRWSLGSGDLPGFVYNYITTRDCFLRSSEGLFVSAEMTLDYYTMPVVHAVVRLRWQPPNIKFRPIPAQLGRRGQYHIAPYREPDFSSHNRFPDTVVYTVTRSTSTVQWDSFSKLFRAQAPDTPTLSETLVQASMVTHFPDNVRFECVSRYAVKVQVVDTLQVNGMPDEYRPQTEVTSPPLTPPYVSESCPKKPASHKLQRHCDLEPSFLESSKKHLPDSPKKRKAVLHSTSDDGMPPAELVYEGSDPDLKRQKLELRSDIDMLAGIVKWHDQHSAMDECEAVLEAVETFRQNVESRTSSVERGPSEVVLRLQMAVAPALHLVYSAIKKELSDLSDLKLDNYCTPVKEKKEVPLSPGGQLATPPESPMKARTSFASASESSSNASILDTTNPAVEVKGAHDSCSSKLFQNEIQKNFREFEEAAKRRKTDPTTASSHDVGDMDFERIFLEDSEVEGVSGLSDDMDGLTVDEESD</sequence>
<organism evidence="2 3">
    <name type="scientific">Alternaria dauci</name>
    <dbReference type="NCBI Taxonomy" id="48095"/>
    <lineage>
        <taxon>Eukaryota</taxon>
        <taxon>Fungi</taxon>
        <taxon>Dikarya</taxon>
        <taxon>Ascomycota</taxon>
        <taxon>Pezizomycotina</taxon>
        <taxon>Dothideomycetes</taxon>
        <taxon>Pleosporomycetidae</taxon>
        <taxon>Pleosporales</taxon>
        <taxon>Pleosporineae</taxon>
        <taxon>Pleosporaceae</taxon>
        <taxon>Alternaria</taxon>
        <taxon>Alternaria sect. Porri</taxon>
    </lineage>
</organism>
<accession>A0ABR3USK7</accession>
<reference evidence="2 3" key="1">
    <citation type="submission" date="2024-09" db="EMBL/GenBank/DDBJ databases">
        <title>T2T genomes of carrot and Alternaria dauci and their utility for understanding host-pathogen interaction during carrot leaf blight disease.</title>
        <authorList>
            <person name="Liu W."/>
            <person name="Xu S."/>
            <person name="Ou C."/>
            <person name="Liu X."/>
            <person name="Zhuang F."/>
            <person name="Deng X.W."/>
        </authorList>
    </citation>
    <scope>NUCLEOTIDE SEQUENCE [LARGE SCALE GENOMIC DNA]</scope>
    <source>
        <strain evidence="2 3">A2016</strain>
    </source>
</reference>
<feature type="region of interest" description="Disordered" evidence="1">
    <location>
        <begin position="606"/>
        <end position="659"/>
    </location>
</feature>
<evidence type="ECO:0000313" key="3">
    <source>
        <dbReference type="Proteomes" id="UP001578633"/>
    </source>
</evidence>
<comment type="caution">
    <text evidence="2">The sequence shown here is derived from an EMBL/GenBank/DDBJ whole genome shotgun (WGS) entry which is preliminary data.</text>
</comment>
<evidence type="ECO:0000313" key="2">
    <source>
        <dbReference type="EMBL" id="KAL1799300.1"/>
    </source>
</evidence>
<dbReference type="Proteomes" id="UP001578633">
    <property type="component" value="Chromosome 2"/>
</dbReference>
<feature type="compositionally biased region" description="Basic and acidic residues" evidence="1">
    <location>
        <begin position="623"/>
        <end position="634"/>
    </location>
</feature>
<feature type="region of interest" description="Disordered" evidence="1">
    <location>
        <begin position="354"/>
        <end position="384"/>
    </location>
</feature>
<feature type="compositionally biased region" description="Low complexity" evidence="1">
    <location>
        <begin position="559"/>
        <end position="571"/>
    </location>
</feature>
<proteinExistence type="predicted"/>
<name>A0ABR3USK7_9PLEO</name>
<dbReference type="EMBL" id="JBHGVX010000002">
    <property type="protein sequence ID" value="KAL1799300.1"/>
    <property type="molecule type" value="Genomic_DNA"/>
</dbReference>
<dbReference type="GeneID" id="96083659"/>